<dbReference type="EMBL" id="LUKE01000001">
    <property type="protein sequence ID" value="KYG66878.1"/>
    <property type="molecule type" value="Genomic_DNA"/>
</dbReference>
<name>A0A150WR66_BDEBC</name>
<protein>
    <submittedName>
        <fullName evidence="2">Uncharacterized protein</fullName>
    </submittedName>
</protein>
<dbReference type="Proteomes" id="UP000075320">
    <property type="component" value="Unassembled WGS sequence"/>
</dbReference>
<sequence length="188" mass="20424">MRNRKTLTVLLLGLLFGISGAAYFKDKARAAHRGPASVEGKRIPWIPAPVGKHLALLKVEIAKPESIPEDGDGETVLRGRILVNQDLQGDLNYTWHMPEGVQVVSGSVKDSLANVKTGQIVDLSLTVRGFTKESQKLISLQASATRGELVLGGSAILPSRPEDTWEAVAPDMKRDAEEQLGTSKNHRR</sequence>
<evidence type="ECO:0000313" key="2">
    <source>
        <dbReference type="EMBL" id="KYG66878.1"/>
    </source>
</evidence>
<organism evidence="2 3">
    <name type="scientific">Bdellovibrio bacteriovorus</name>
    <dbReference type="NCBI Taxonomy" id="959"/>
    <lineage>
        <taxon>Bacteria</taxon>
        <taxon>Pseudomonadati</taxon>
        <taxon>Bdellovibrionota</taxon>
        <taxon>Bdellovibrionia</taxon>
        <taxon>Bdellovibrionales</taxon>
        <taxon>Pseudobdellovibrionaceae</taxon>
        <taxon>Bdellovibrio</taxon>
    </lineage>
</organism>
<gene>
    <name evidence="2" type="ORF">AZI86_07550</name>
</gene>
<reference evidence="2 3" key="1">
    <citation type="submission" date="2016-03" db="EMBL/GenBank/DDBJ databases">
        <authorList>
            <person name="Ploux O."/>
        </authorList>
    </citation>
    <scope>NUCLEOTIDE SEQUENCE [LARGE SCALE GENOMIC DNA]</scope>
    <source>
        <strain evidence="2 3">R0</strain>
    </source>
</reference>
<accession>A0A150WR66</accession>
<feature type="region of interest" description="Disordered" evidence="1">
    <location>
        <begin position="167"/>
        <end position="188"/>
    </location>
</feature>
<keyword evidence="3" id="KW-1185">Reference proteome</keyword>
<evidence type="ECO:0000313" key="3">
    <source>
        <dbReference type="Proteomes" id="UP000075320"/>
    </source>
</evidence>
<dbReference type="OrthoDB" id="5292313at2"/>
<comment type="caution">
    <text evidence="2">The sequence shown here is derived from an EMBL/GenBank/DDBJ whole genome shotgun (WGS) entry which is preliminary data.</text>
</comment>
<dbReference type="RefSeq" id="WP_061834456.1">
    <property type="nucleotide sequence ID" value="NZ_LUKE01000001.1"/>
</dbReference>
<dbReference type="AlphaFoldDB" id="A0A150WR66"/>
<proteinExistence type="predicted"/>
<evidence type="ECO:0000256" key="1">
    <source>
        <dbReference type="SAM" id="MobiDB-lite"/>
    </source>
</evidence>